<dbReference type="Gene3D" id="1.10.4100.10">
    <property type="entry name" value="2-methylcitrate dehydratase PrpD"/>
    <property type="match status" value="1"/>
</dbReference>
<dbReference type="AlphaFoldDB" id="A0A511DGP2"/>
<name>A0A511DGP2_9PSEU</name>
<evidence type="ECO:0000259" key="3">
    <source>
        <dbReference type="Pfam" id="PF19305"/>
    </source>
</evidence>
<evidence type="ECO:0000313" key="5">
    <source>
        <dbReference type="Proteomes" id="UP000321685"/>
    </source>
</evidence>
<gene>
    <name evidence="4" type="ORF">PSU4_18680</name>
</gene>
<dbReference type="SUPFAM" id="SSF103378">
    <property type="entry name" value="2-methylcitrate dehydratase PrpD"/>
    <property type="match status" value="1"/>
</dbReference>
<dbReference type="InterPro" id="IPR045336">
    <property type="entry name" value="MmgE_PrpD_N"/>
</dbReference>
<dbReference type="OrthoDB" id="9797528at2"/>
<dbReference type="Pfam" id="PF19305">
    <property type="entry name" value="MmgE_PrpD_C"/>
    <property type="match status" value="1"/>
</dbReference>
<organism evidence="4 5">
    <name type="scientific">Pseudonocardia sulfidoxydans NBRC 16205</name>
    <dbReference type="NCBI Taxonomy" id="1223511"/>
    <lineage>
        <taxon>Bacteria</taxon>
        <taxon>Bacillati</taxon>
        <taxon>Actinomycetota</taxon>
        <taxon>Actinomycetes</taxon>
        <taxon>Pseudonocardiales</taxon>
        <taxon>Pseudonocardiaceae</taxon>
        <taxon>Pseudonocardia</taxon>
    </lineage>
</organism>
<dbReference type="InterPro" id="IPR045337">
    <property type="entry name" value="MmgE_PrpD_C"/>
</dbReference>
<dbReference type="PANTHER" id="PTHR16943:SF8">
    <property type="entry name" value="2-METHYLCITRATE DEHYDRATASE"/>
    <property type="match status" value="1"/>
</dbReference>
<dbReference type="Proteomes" id="UP000321685">
    <property type="component" value="Unassembled WGS sequence"/>
</dbReference>
<evidence type="ECO:0008006" key="6">
    <source>
        <dbReference type="Google" id="ProtNLM"/>
    </source>
</evidence>
<dbReference type="RefSeq" id="WP_147105019.1">
    <property type="nucleotide sequence ID" value="NZ_BJVJ01000013.1"/>
</dbReference>
<feature type="domain" description="MmgE/PrpD C-terminal" evidence="3">
    <location>
        <begin position="268"/>
        <end position="391"/>
    </location>
</feature>
<feature type="domain" description="MmgE/PrpD N-terminal" evidence="2">
    <location>
        <begin position="6"/>
        <end position="243"/>
    </location>
</feature>
<dbReference type="InterPro" id="IPR036148">
    <property type="entry name" value="MmgE/PrpD_sf"/>
</dbReference>
<accession>A0A511DGP2</accession>
<evidence type="ECO:0000259" key="2">
    <source>
        <dbReference type="Pfam" id="PF03972"/>
    </source>
</evidence>
<sequence>MSTISERVADFTSGLTIDALPADVVEKIRVTLLHNLAVALADDVVTGVSFRYADAVGDGSGARLFRTGKAVAPDTAAFVNATMIHARAQDDVYFPGLTHVGATLVPAVLAVGESLDAPGSELVAALAAGYETAGALSQGFAPRTTPRGFRATGVYGVLGAAAGAARLLGLDAATTADAIGIATSLAGGTNQTWVAGSQEWLFQVGFCARNGLLAARLAAAGGTGAPDAFEGAQGFYRAMLGEQTDLSAVATDLGSTWRVREVTYKPLPVCAILQSPVTDALALRASKSLTPELVGAARLTLSPGEAAYPGTDSVGPFRGAGDALMSAQFCLAVALERGTVTASDLLRTDDDGLLDLARRIEVIPDPGLEPRSFKLEIDLRDGGRVEHVSEDGAADFNWDRTGLLAQISAMAGELPSASTVQTLVDTVLDVENRSVRDVVAATVTS</sequence>
<reference evidence="4 5" key="1">
    <citation type="submission" date="2019-07" db="EMBL/GenBank/DDBJ databases">
        <title>Whole genome shotgun sequence of Pseudonocardia sulfidoxydans NBRC 16205.</title>
        <authorList>
            <person name="Hosoyama A."/>
            <person name="Uohara A."/>
            <person name="Ohji S."/>
            <person name="Ichikawa N."/>
        </authorList>
    </citation>
    <scope>NUCLEOTIDE SEQUENCE [LARGE SCALE GENOMIC DNA]</scope>
    <source>
        <strain evidence="4 5">NBRC 16205</strain>
    </source>
</reference>
<comment type="caution">
    <text evidence="4">The sequence shown here is derived from an EMBL/GenBank/DDBJ whole genome shotgun (WGS) entry which is preliminary data.</text>
</comment>
<dbReference type="PANTHER" id="PTHR16943">
    <property type="entry name" value="2-METHYLCITRATE DEHYDRATASE-RELATED"/>
    <property type="match status" value="1"/>
</dbReference>
<protein>
    <recommendedName>
        <fullName evidence="6">MmgE/PrpD family protein</fullName>
    </recommendedName>
</protein>
<proteinExistence type="inferred from homology"/>
<dbReference type="InterPro" id="IPR042183">
    <property type="entry name" value="MmgE/PrpD_sf_1"/>
</dbReference>
<evidence type="ECO:0000313" key="4">
    <source>
        <dbReference type="EMBL" id="GEL22914.1"/>
    </source>
</evidence>
<comment type="similarity">
    <text evidence="1">Belongs to the PrpD family.</text>
</comment>
<keyword evidence="5" id="KW-1185">Reference proteome</keyword>
<dbReference type="EMBL" id="BJVJ01000013">
    <property type="protein sequence ID" value="GEL22914.1"/>
    <property type="molecule type" value="Genomic_DNA"/>
</dbReference>
<dbReference type="Pfam" id="PF03972">
    <property type="entry name" value="MmgE_PrpD_N"/>
    <property type="match status" value="1"/>
</dbReference>
<dbReference type="InterPro" id="IPR005656">
    <property type="entry name" value="MmgE_PrpD"/>
</dbReference>
<evidence type="ECO:0000256" key="1">
    <source>
        <dbReference type="ARBA" id="ARBA00006174"/>
    </source>
</evidence>
<dbReference type="GO" id="GO:0016829">
    <property type="term" value="F:lyase activity"/>
    <property type="evidence" value="ECO:0007669"/>
    <property type="project" value="InterPro"/>
</dbReference>